<gene>
    <name evidence="5" type="ORF">J0I24_14780</name>
</gene>
<keyword evidence="3 5" id="KW-0418">Kinase</keyword>
<evidence type="ECO:0000256" key="3">
    <source>
        <dbReference type="ARBA" id="ARBA00022777"/>
    </source>
</evidence>
<proteinExistence type="inferred from homology"/>
<dbReference type="EMBL" id="JAFKMR010000033">
    <property type="protein sequence ID" value="MBN8745547.1"/>
    <property type="molecule type" value="Genomic_DNA"/>
</dbReference>
<dbReference type="GO" id="GO:0008976">
    <property type="term" value="F:polyphosphate kinase activity"/>
    <property type="evidence" value="ECO:0007669"/>
    <property type="project" value="InterPro"/>
</dbReference>
<dbReference type="PIRSF" id="PIRSF028756">
    <property type="entry name" value="PPK2_prd"/>
    <property type="match status" value="1"/>
</dbReference>
<dbReference type="InterPro" id="IPR027417">
    <property type="entry name" value="P-loop_NTPase"/>
</dbReference>
<evidence type="ECO:0000313" key="6">
    <source>
        <dbReference type="Proteomes" id="UP000664800"/>
    </source>
</evidence>
<evidence type="ECO:0000256" key="1">
    <source>
        <dbReference type="ARBA" id="ARBA00009924"/>
    </source>
</evidence>
<dbReference type="Gene3D" id="3.40.50.300">
    <property type="entry name" value="P-loop containing nucleotide triphosphate hydrolases"/>
    <property type="match status" value="1"/>
</dbReference>
<dbReference type="PANTHER" id="PTHR34383">
    <property type="entry name" value="POLYPHOSPHATE:AMP PHOSPHOTRANSFERASE-RELATED"/>
    <property type="match status" value="1"/>
</dbReference>
<protein>
    <submittedName>
        <fullName evidence="5">Polyphosphate kinase 2 family protein</fullName>
    </submittedName>
</protein>
<evidence type="ECO:0000256" key="2">
    <source>
        <dbReference type="ARBA" id="ARBA00022679"/>
    </source>
</evidence>
<dbReference type="NCBIfam" id="TIGR03709">
    <property type="entry name" value="PPK2_rel_1"/>
    <property type="match status" value="1"/>
</dbReference>
<sequence length="277" mass="31463">MPSDMPLLTDLRRLRVDPEDNLDLSDRATLIDLPGDPSKDEIEAELDRLRGQIGELQDAMFTRREQALLVVLQGMDSAGKDSTTKAVFTGVNPLGIHAASFSVPSVQERRHDFLWRVHAQVPPLGCIGVFNRSHYEEPVIRRVHGELKNGEMKRYLRQITDFEQMLAESGTAIVKCFLHLSFDEQRERLQERIDNPLKHWKFDPSDLQERQFWKPYQAAYSQALAATSTAQAPWYVVPADRKPVRNLIVARLVVQALEALKTPPPEPKPELAGLKVV</sequence>
<keyword evidence="2" id="KW-0808">Transferase</keyword>
<evidence type="ECO:0000313" key="5">
    <source>
        <dbReference type="EMBL" id="MBN8745547.1"/>
    </source>
</evidence>
<dbReference type="RefSeq" id="WP_276732433.1">
    <property type="nucleotide sequence ID" value="NZ_JAFKMR010000033.1"/>
</dbReference>
<organism evidence="5 6">
    <name type="scientific">Thiomonas arsenitoxydans (strain DSM 22701 / CIP 110005 / 3As)</name>
    <dbReference type="NCBI Taxonomy" id="426114"/>
    <lineage>
        <taxon>Bacteria</taxon>
        <taxon>Pseudomonadati</taxon>
        <taxon>Pseudomonadota</taxon>
        <taxon>Betaproteobacteria</taxon>
        <taxon>Burkholderiales</taxon>
        <taxon>Thiomonas</taxon>
    </lineage>
</organism>
<feature type="domain" description="Polyphosphate kinase-2-related" evidence="4">
    <location>
        <begin position="38"/>
        <end position="259"/>
    </location>
</feature>
<dbReference type="PANTHER" id="PTHR34383:SF3">
    <property type="entry name" value="POLYPHOSPHATE:AMP PHOSPHOTRANSFERASE"/>
    <property type="match status" value="1"/>
</dbReference>
<comment type="caution">
    <text evidence="5">The sequence shown here is derived from an EMBL/GenBank/DDBJ whole genome shotgun (WGS) entry which is preliminary data.</text>
</comment>
<dbReference type="SUPFAM" id="SSF52540">
    <property type="entry name" value="P-loop containing nucleoside triphosphate hydrolases"/>
    <property type="match status" value="1"/>
</dbReference>
<evidence type="ECO:0000259" key="4">
    <source>
        <dbReference type="Pfam" id="PF03976"/>
    </source>
</evidence>
<name>A0A8I1N0X7_THIA3</name>
<comment type="similarity">
    <text evidence="1">Belongs to the polyphosphate kinase 2 (PPK2) family. Class I subfamily.</text>
</comment>
<reference evidence="5" key="1">
    <citation type="submission" date="2021-02" db="EMBL/GenBank/DDBJ databases">
        <title>Thiocyanate and organic carbon inputs drive convergent selection for specific autotrophic Afipia and Thiobacillus strains within complex microbiomes.</title>
        <authorList>
            <person name="Huddy R.J."/>
            <person name="Sachdeva R."/>
            <person name="Kadzinga F."/>
            <person name="Kantor R.S."/>
            <person name="Harrison S.T.L."/>
            <person name="Banfield J.F."/>
        </authorList>
    </citation>
    <scope>NUCLEOTIDE SEQUENCE</scope>
    <source>
        <strain evidence="5">SCN18_13_7_16_R3_B_64_19</strain>
    </source>
</reference>
<dbReference type="InterPro" id="IPR022488">
    <property type="entry name" value="PPK2-related"/>
</dbReference>
<dbReference type="AlphaFoldDB" id="A0A8I1N0X7"/>
<accession>A0A8I1N0X7</accession>
<dbReference type="Pfam" id="PF03976">
    <property type="entry name" value="PPK2"/>
    <property type="match status" value="1"/>
</dbReference>
<dbReference type="InterPro" id="IPR022300">
    <property type="entry name" value="PPK2-rel_1"/>
</dbReference>
<dbReference type="GO" id="GO:0006797">
    <property type="term" value="P:polyphosphate metabolic process"/>
    <property type="evidence" value="ECO:0007669"/>
    <property type="project" value="InterPro"/>
</dbReference>
<dbReference type="InterPro" id="IPR016898">
    <property type="entry name" value="Polyphosphate_phosphotransfera"/>
</dbReference>
<dbReference type="Proteomes" id="UP000664800">
    <property type="component" value="Unassembled WGS sequence"/>
</dbReference>